<dbReference type="PANTHER" id="PTHR46507">
    <property type="entry name" value="AFADIN- AND ALPHA-ACTININ-BINDING PROTEIN"/>
    <property type="match status" value="1"/>
</dbReference>
<keyword evidence="5" id="KW-0130">Cell adhesion</keyword>
<comment type="subcellular location">
    <subcellularLocation>
        <location evidence="1">Cell junction</location>
    </subcellularLocation>
    <subcellularLocation>
        <location evidence="2">Cytoplasm</location>
        <location evidence="2">Cytoskeleton</location>
        <location evidence="2">Microtubule organizing center</location>
        <location evidence="2">Centrosome</location>
    </subcellularLocation>
</comment>
<feature type="region of interest" description="Disordered" evidence="10">
    <location>
        <begin position="526"/>
        <end position="547"/>
    </location>
</feature>
<dbReference type="Proteomes" id="UP001313282">
    <property type="component" value="Unassembled WGS sequence"/>
</dbReference>
<dbReference type="EMBL" id="JAVHNR010000004">
    <property type="protein sequence ID" value="KAK6345035.1"/>
    <property type="molecule type" value="Genomic_DNA"/>
</dbReference>
<dbReference type="Pfam" id="PF11559">
    <property type="entry name" value="ADIP"/>
    <property type="match status" value="1"/>
</dbReference>
<evidence type="ECO:0000256" key="8">
    <source>
        <dbReference type="ARBA" id="ARBA00023212"/>
    </source>
</evidence>
<keyword evidence="12" id="KW-1185">Reference proteome</keyword>
<evidence type="ECO:0000256" key="3">
    <source>
        <dbReference type="ARBA" id="ARBA00009291"/>
    </source>
</evidence>
<evidence type="ECO:0000256" key="9">
    <source>
        <dbReference type="SAM" id="Coils"/>
    </source>
</evidence>
<comment type="similarity">
    <text evidence="3">Belongs to the ADIP family.</text>
</comment>
<evidence type="ECO:0000256" key="6">
    <source>
        <dbReference type="ARBA" id="ARBA00022949"/>
    </source>
</evidence>
<evidence type="ECO:0000256" key="10">
    <source>
        <dbReference type="SAM" id="MobiDB-lite"/>
    </source>
</evidence>
<dbReference type="PANTHER" id="PTHR46507:SF4">
    <property type="entry name" value="SSX FAMILY MEMBER 2 INTERACTING PROTEIN"/>
    <property type="match status" value="1"/>
</dbReference>
<keyword evidence="4" id="KW-0963">Cytoplasm</keyword>
<gene>
    <name evidence="11" type="ORF">TWF718_006974</name>
</gene>
<keyword evidence="7 9" id="KW-0175">Coiled coil</keyword>
<evidence type="ECO:0000256" key="5">
    <source>
        <dbReference type="ARBA" id="ARBA00022889"/>
    </source>
</evidence>
<reference evidence="11 12" key="1">
    <citation type="submission" date="2019-10" db="EMBL/GenBank/DDBJ databases">
        <authorList>
            <person name="Palmer J.M."/>
        </authorList>
    </citation>
    <scope>NUCLEOTIDE SEQUENCE [LARGE SCALE GENOMIC DNA]</scope>
    <source>
        <strain evidence="11 12">TWF718</strain>
    </source>
</reference>
<organism evidence="11 12">
    <name type="scientific">Orbilia javanica</name>
    <dbReference type="NCBI Taxonomy" id="47235"/>
    <lineage>
        <taxon>Eukaryota</taxon>
        <taxon>Fungi</taxon>
        <taxon>Dikarya</taxon>
        <taxon>Ascomycota</taxon>
        <taxon>Pezizomycotina</taxon>
        <taxon>Orbiliomycetes</taxon>
        <taxon>Orbiliales</taxon>
        <taxon>Orbiliaceae</taxon>
        <taxon>Orbilia</taxon>
    </lineage>
</organism>
<evidence type="ECO:0000256" key="7">
    <source>
        <dbReference type="ARBA" id="ARBA00023054"/>
    </source>
</evidence>
<keyword evidence="6" id="KW-0965">Cell junction</keyword>
<evidence type="ECO:0000313" key="12">
    <source>
        <dbReference type="Proteomes" id="UP001313282"/>
    </source>
</evidence>
<sequence length="547" mass="60982">MDKDIATASKYLNNLLAARGLLKSGHKIAFDNPSEDETTPTRIINLVHDLVRRRDRDGEQKETLAMGLKTLKENESKANCSVERYKSRCEELERRCATLQGQERVLNANVRSAEITAKALKDETARLKTMVQQVRTQHANEIRKRDHQMSKMKERLLEKSRGGRGNKQPISFPGVSLSGASSTTHLGGPIGSESLVPGGVEMALTDDTTAILTTLSQNLADENDTLVSMIKSTVTTLKAISGMDTEVDQEAELEEGERNVIANDISYASLSNEVDEVLEHLKEMLNQPNYVPLEDLDARDREIERLRLQLQGTLEAWKNAIALVDLVNKQPDKMNSKKIKALEDAVERERRAVLEELDINFQTIPPTGTPSKPAIDQSEDVDIWQVEVEEKLGRPTKELTLQVDRMGELEEGILAEGQKYLQENSIVDVEQEGRLLGSKASRENGELDMGIGSGCEQRYLPEDQSFGEGVEAAVEGDGEGSEELAEHTEGSVDFVPFQTEGDDSSMEFMSPIKPSIYRKKRQLFDTVSPSPKRARFIDTPPRRPGRK</sequence>
<evidence type="ECO:0008006" key="13">
    <source>
        <dbReference type="Google" id="ProtNLM"/>
    </source>
</evidence>
<dbReference type="AlphaFoldDB" id="A0AAN8MQY3"/>
<evidence type="ECO:0000256" key="4">
    <source>
        <dbReference type="ARBA" id="ARBA00022490"/>
    </source>
</evidence>
<evidence type="ECO:0000256" key="2">
    <source>
        <dbReference type="ARBA" id="ARBA00004300"/>
    </source>
</evidence>
<dbReference type="InterPro" id="IPR052300">
    <property type="entry name" value="Adhesion_Centrosome_assoc"/>
</dbReference>
<comment type="caution">
    <text evidence="11">The sequence shown here is derived from an EMBL/GenBank/DDBJ whole genome shotgun (WGS) entry which is preliminary data.</text>
</comment>
<protein>
    <recommendedName>
        <fullName evidence="13">Afadin and alpha-actinin-binding-domain-containing protein</fullName>
    </recommendedName>
</protein>
<name>A0AAN8MQY3_9PEZI</name>
<evidence type="ECO:0000313" key="11">
    <source>
        <dbReference type="EMBL" id="KAK6345035.1"/>
    </source>
</evidence>
<dbReference type="GO" id="GO:0007155">
    <property type="term" value="P:cell adhesion"/>
    <property type="evidence" value="ECO:0007669"/>
    <property type="project" value="UniProtKB-KW"/>
</dbReference>
<feature type="coiled-coil region" evidence="9">
    <location>
        <begin position="75"/>
        <end position="137"/>
    </location>
</feature>
<accession>A0AAN8MQY3</accession>
<proteinExistence type="inferred from homology"/>
<evidence type="ECO:0000256" key="1">
    <source>
        <dbReference type="ARBA" id="ARBA00004282"/>
    </source>
</evidence>
<dbReference type="InterPro" id="IPR021622">
    <property type="entry name" value="Afadin/alpha-actinin-bd"/>
</dbReference>
<keyword evidence="8" id="KW-0206">Cytoskeleton</keyword>